<dbReference type="InterPro" id="IPR029063">
    <property type="entry name" value="SAM-dependent_MTases_sf"/>
</dbReference>
<evidence type="ECO:0000313" key="1">
    <source>
        <dbReference type="EMBL" id="GIZ52554.1"/>
    </source>
</evidence>
<keyword evidence="2" id="KW-1185">Reference proteome</keyword>
<keyword evidence="1" id="KW-0808">Transferase</keyword>
<reference evidence="1 2" key="1">
    <citation type="journal article" date="2022" name="Int. J. Syst. Evol. Microbiol.">
        <title>Noviherbaspirillum aridicola sp. nov., isolated from an arid soil in Pakistan.</title>
        <authorList>
            <person name="Khan I.U."/>
            <person name="Saqib M."/>
            <person name="Amin A."/>
            <person name="Hussain F."/>
            <person name="Li L."/>
            <person name="Liu Y.H."/>
            <person name="Fang B.Z."/>
            <person name="Ahmed I."/>
            <person name="Li W.J."/>
        </authorList>
    </citation>
    <scope>NUCLEOTIDE SEQUENCE [LARGE SCALE GENOMIC DNA]</scope>
    <source>
        <strain evidence="1 2">NCCP-691</strain>
    </source>
</reference>
<dbReference type="EMBL" id="BPMK01000011">
    <property type="protein sequence ID" value="GIZ52554.1"/>
    <property type="molecule type" value="Genomic_DNA"/>
</dbReference>
<dbReference type="GO" id="GO:0008168">
    <property type="term" value="F:methyltransferase activity"/>
    <property type="evidence" value="ECO:0007669"/>
    <property type="project" value="UniProtKB-KW"/>
</dbReference>
<gene>
    <name evidence="1" type="ORF">NCCP691_25680</name>
</gene>
<comment type="caution">
    <text evidence="1">The sequence shown here is derived from an EMBL/GenBank/DDBJ whole genome shotgun (WGS) entry which is preliminary data.</text>
</comment>
<proteinExistence type="predicted"/>
<dbReference type="GO" id="GO:0032259">
    <property type="term" value="P:methylation"/>
    <property type="evidence" value="ECO:0007669"/>
    <property type="project" value="UniProtKB-KW"/>
</dbReference>
<dbReference type="RefSeq" id="WP_220808970.1">
    <property type="nucleotide sequence ID" value="NZ_BPMK01000011.1"/>
</dbReference>
<dbReference type="Gene3D" id="3.40.50.150">
    <property type="entry name" value="Vaccinia Virus protein VP39"/>
    <property type="match status" value="1"/>
</dbReference>
<protein>
    <submittedName>
        <fullName evidence="1">Methyltransferase</fullName>
    </submittedName>
</protein>
<dbReference type="Proteomes" id="UP000887222">
    <property type="component" value="Unassembled WGS sequence"/>
</dbReference>
<dbReference type="Pfam" id="PF13489">
    <property type="entry name" value="Methyltransf_23"/>
    <property type="match status" value="1"/>
</dbReference>
<dbReference type="SUPFAM" id="SSF53335">
    <property type="entry name" value="S-adenosyl-L-methionine-dependent methyltransferases"/>
    <property type="match status" value="1"/>
</dbReference>
<dbReference type="PANTHER" id="PTHR43861">
    <property type="entry name" value="TRANS-ACONITATE 2-METHYLTRANSFERASE-RELATED"/>
    <property type="match status" value="1"/>
</dbReference>
<dbReference type="PANTHER" id="PTHR43861:SF1">
    <property type="entry name" value="TRANS-ACONITATE 2-METHYLTRANSFERASE"/>
    <property type="match status" value="1"/>
</dbReference>
<dbReference type="CDD" id="cd02440">
    <property type="entry name" value="AdoMet_MTases"/>
    <property type="match status" value="1"/>
</dbReference>
<keyword evidence="1" id="KW-0489">Methyltransferase</keyword>
<evidence type="ECO:0000313" key="2">
    <source>
        <dbReference type="Proteomes" id="UP000887222"/>
    </source>
</evidence>
<sequence>MTSQFVKQLIDTASAPYRAAGKFAWHFARGKLGGDPVFVGLLEHGLIGERSRILDIGCGQGLLASWLLSAKAAHEKGQWPAHWPAAPSAVSIHGIELMPRDVARAQRALGNAARFTAGDMCSTDFGKADTVVILDVLHYVSIEAQDDVLRRVRDALAPRGRLVLRVGDAAAGLPFLASVWVDRIVTFVRGHRNSRMYCRPLADWKTALEKLGFRVRSLPMNKGTPFANILLVADLGD</sequence>
<name>A0ABQ4Q686_9BURK</name>
<organism evidence="1 2">
    <name type="scientific">Noviherbaspirillum aridicola</name>
    <dbReference type="NCBI Taxonomy" id="2849687"/>
    <lineage>
        <taxon>Bacteria</taxon>
        <taxon>Pseudomonadati</taxon>
        <taxon>Pseudomonadota</taxon>
        <taxon>Betaproteobacteria</taxon>
        <taxon>Burkholderiales</taxon>
        <taxon>Oxalobacteraceae</taxon>
        <taxon>Noviherbaspirillum</taxon>
    </lineage>
</organism>
<accession>A0ABQ4Q686</accession>